<dbReference type="EMBL" id="LOTQ01000003">
    <property type="protein sequence ID" value="KVA11924.1"/>
    <property type="molecule type" value="Genomic_DNA"/>
</dbReference>
<comment type="caution">
    <text evidence="1">The sequence shown here is derived from an EMBL/GenBank/DDBJ whole genome shotgun (WGS) entry which is preliminary data.</text>
</comment>
<sequence>MRDDAQAKVSEFVEREYAKGCSLDQIGDRFIGIAKAAHYPAPFVDEARNVLAQLGWKPKRERE</sequence>
<organism evidence="1 2">
    <name type="scientific">Burkholderia latens</name>
    <dbReference type="NCBI Taxonomy" id="488446"/>
    <lineage>
        <taxon>Bacteria</taxon>
        <taxon>Pseudomonadati</taxon>
        <taxon>Pseudomonadota</taxon>
        <taxon>Betaproteobacteria</taxon>
        <taxon>Burkholderiales</taxon>
        <taxon>Burkholderiaceae</taxon>
        <taxon>Burkholderia</taxon>
        <taxon>Burkholderia cepacia complex</taxon>
    </lineage>
</organism>
<accession>A0AAP1GB08</accession>
<evidence type="ECO:0000313" key="1">
    <source>
        <dbReference type="EMBL" id="KVA11924.1"/>
    </source>
</evidence>
<reference evidence="1 2" key="1">
    <citation type="submission" date="2015-11" db="EMBL/GenBank/DDBJ databases">
        <title>Expanding the genomic diversity of Burkholderia species for the development of highly accurate diagnostics.</title>
        <authorList>
            <person name="Sahl J."/>
            <person name="Keim P."/>
            <person name="Wagner D."/>
        </authorList>
    </citation>
    <scope>NUCLEOTIDE SEQUENCE [LARGE SCALE GENOMIC DNA]</scope>
    <source>
        <strain evidence="1 2">RF32-BP12</strain>
    </source>
</reference>
<name>A0AAP1GB08_9BURK</name>
<evidence type="ECO:0000313" key="2">
    <source>
        <dbReference type="Proteomes" id="UP000056450"/>
    </source>
</evidence>
<dbReference type="Proteomes" id="UP000056450">
    <property type="component" value="Unassembled WGS sequence"/>
</dbReference>
<protein>
    <submittedName>
        <fullName evidence="1">Uncharacterized protein</fullName>
    </submittedName>
</protein>
<dbReference type="AlphaFoldDB" id="A0AAP1GB08"/>
<proteinExistence type="predicted"/>
<gene>
    <name evidence="1" type="ORF">WI41_07525</name>
</gene>